<keyword evidence="1" id="KW-0472">Membrane</keyword>
<feature type="non-terminal residue" evidence="2">
    <location>
        <position position="183"/>
    </location>
</feature>
<protein>
    <submittedName>
        <fullName evidence="2">Uncharacterized protein</fullName>
    </submittedName>
</protein>
<name>A0ABD2NMR1_9CUCU</name>
<keyword evidence="1" id="KW-0812">Transmembrane</keyword>
<dbReference type="AlphaFoldDB" id="A0ABD2NMR1"/>
<keyword evidence="3" id="KW-1185">Reference proteome</keyword>
<organism evidence="2 3">
    <name type="scientific">Cryptolaemus montrouzieri</name>
    <dbReference type="NCBI Taxonomy" id="559131"/>
    <lineage>
        <taxon>Eukaryota</taxon>
        <taxon>Metazoa</taxon>
        <taxon>Ecdysozoa</taxon>
        <taxon>Arthropoda</taxon>
        <taxon>Hexapoda</taxon>
        <taxon>Insecta</taxon>
        <taxon>Pterygota</taxon>
        <taxon>Neoptera</taxon>
        <taxon>Endopterygota</taxon>
        <taxon>Coleoptera</taxon>
        <taxon>Polyphaga</taxon>
        <taxon>Cucujiformia</taxon>
        <taxon>Coccinelloidea</taxon>
        <taxon>Coccinellidae</taxon>
        <taxon>Scymninae</taxon>
        <taxon>Scymnini</taxon>
        <taxon>Cryptolaemus</taxon>
    </lineage>
</organism>
<gene>
    <name evidence="2" type="ORF">HHI36_017563</name>
</gene>
<dbReference type="EMBL" id="JABFTP020000124">
    <property type="protein sequence ID" value="KAL3280056.1"/>
    <property type="molecule type" value="Genomic_DNA"/>
</dbReference>
<sequence length="183" mass="21448">MDERKILIDILLRMNRIYLFISRNDTSKTIKKEVKIAIAKFYLLNLAICGNIKFGMFGFLLVCIHDERMRPEMMGHLLQLILYLFPPLGIIPWMAKVEELLKLTNHLPNLKVEKDEDLMKTFKRAKLMADISCYAAFTTITLFMIFRFFSNSFCEGIERTGDRGFLCGSFIGMWYPFNISFFP</sequence>
<proteinExistence type="predicted"/>
<comment type="caution">
    <text evidence="2">The sequence shown here is derived from an EMBL/GenBank/DDBJ whole genome shotgun (WGS) entry which is preliminary data.</text>
</comment>
<dbReference type="Proteomes" id="UP001516400">
    <property type="component" value="Unassembled WGS sequence"/>
</dbReference>
<reference evidence="2 3" key="1">
    <citation type="journal article" date="2021" name="BMC Biol.">
        <title>Horizontally acquired antibacterial genes associated with adaptive radiation of ladybird beetles.</title>
        <authorList>
            <person name="Li H.S."/>
            <person name="Tang X.F."/>
            <person name="Huang Y.H."/>
            <person name="Xu Z.Y."/>
            <person name="Chen M.L."/>
            <person name="Du X.Y."/>
            <person name="Qiu B.Y."/>
            <person name="Chen P.T."/>
            <person name="Zhang W."/>
            <person name="Slipinski A."/>
            <person name="Escalona H.E."/>
            <person name="Waterhouse R.M."/>
            <person name="Zwick A."/>
            <person name="Pang H."/>
        </authorList>
    </citation>
    <scope>NUCLEOTIDE SEQUENCE [LARGE SCALE GENOMIC DNA]</scope>
    <source>
        <strain evidence="2">SYSU2018</strain>
    </source>
</reference>
<evidence type="ECO:0000313" key="3">
    <source>
        <dbReference type="Proteomes" id="UP001516400"/>
    </source>
</evidence>
<evidence type="ECO:0000256" key="1">
    <source>
        <dbReference type="SAM" id="Phobius"/>
    </source>
</evidence>
<feature type="transmembrane region" description="Helical" evidence="1">
    <location>
        <begin position="127"/>
        <end position="149"/>
    </location>
</feature>
<keyword evidence="1" id="KW-1133">Transmembrane helix</keyword>
<evidence type="ECO:0000313" key="2">
    <source>
        <dbReference type="EMBL" id="KAL3280056.1"/>
    </source>
</evidence>
<feature type="transmembrane region" description="Helical" evidence="1">
    <location>
        <begin position="41"/>
        <end position="64"/>
    </location>
</feature>
<accession>A0ABD2NMR1</accession>
<feature type="transmembrane region" description="Helical" evidence="1">
    <location>
        <begin position="76"/>
        <end position="95"/>
    </location>
</feature>